<keyword evidence="4" id="KW-0677">Repeat</keyword>
<dbReference type="Gene3D" id="2.150.10.10">
    <property type="entry name" value="Serralysin-like metalloprotease, C-terminal"/>
    <property type="match status" value="2"/>
</dbReference>
<sequence>MIRARSLARHGVATLASHLTGCYLEMARVQTFLPFDQKEVDLNELYWGDSAFYNNQDLEILGRTYEDLQMVKYDVAGLYFLNVVAGHGLRANGRGEIVSGTVTGFFQAASINGEDYYDHLYVTGISVSGAEFYRATSTSGTQDDRELFGRALAGNDRFDLGGYQDRAQGYAGNDLMFGNGGNDTLEGGQGDDKLLGGAGVDGLLGGAGQDQLTGGAGNDRLMGGTGTDRLTGGVGADAFIFATISDLGLRPGTTDTITDFTRGQDRIDLSRIDAASGWAGDQAFQFNGRAGIGISGHGEVSFRTYDRAGTADDMTVISIDVDGDPAAEAVIRLNGVHNLTANDFIL</sequence>
<evidence type="ECO:0000259" key="5">
    <source>
        <dbReference type="Pfam" id="PF08548"/>
    </source>
</evidence>
<dbReference type="PANTHER" id="PTHR38340:SF1">
    <property type="entry name" value="S-LAYER PROTEIN"/>
    <property type="match status" value="1"/>
</dbReference>
<dbReference type="RefSeq" id="WP_155039649.1">
    <property type="nucleotide sequence ID" value="NZ_WMIG01000004.1"/>
</dbReference>
<dbReference type="InterPro" id="IPR011049">
    <property type="entry name" value="Serralysin-like_metalloprot_C"/>
</dbReference>
<dbReference type="Proteomes" id="UP000449846">
    <property type="component" value="Unassembled WGS sequence"/>
</dbReference>
<dbReference type="InterPro" id="IPR018511">
    <property type="entry name" value="Hemolysin-typ_Ca-bd_CS"/>
</dbReference>
<comment type="caution">
    <text evidence="6">The sequence shown here is derived from an EMBL/GenBank/DDBJ whole genome shotgun (WGS) entry which is preliminary data.</text>
</comment>
<comment type="subcellular location">
    <subcellularLocation>
        <location evidence="2">Secreted</location>
    </subcellularLocation>
</comment>
<comment type="cofactor">
    <cofactor evidence="1">
        <name>Ca(2+)</name>
        <dbReference type="ChEBI" id="CHEBI:29108"/>
    </cofactor>
</comment>
<dbReference type="AlphaFoldDB" id="A0A844HL37"/>
<dbReference type="GO" id="GO:0005509">
    <property type="term" value="F:calcium ion binding"/>
    <property type="evidence" value="ECO:0007669"/>
    <property type="project" value="InterPro"/>
</dbReference>
<gene>
    <name evidence="6" type="ORF">GL300_10900</name>
</gene>
<dbReference type="Pfam" id="PF08548">
    <property type="entry name" value="Peptidase_M10_C"/>
    <property type="match status" value="1"/>
</dbReference>
<feature type="domain" description="Peptidase M10 serralysin C-terminal" evidence="5">
    <location>
        <begin position="129"/>
        <end position="345"/>
    </location>
</feature>
<dbReference type="EMBL" id="WMIG01000004">
    <property type="protein sequence ID" value="MTH59718.1"/>
    <property type="molecule type" value="Genomic_DNA"/>
</dbReference>
<evidence type="ECO:0000256" key="3">
    <source>
        <dbReference type="ARBA" id="ARBA00022525"/>
    </source>
</evidence>
<dbReference type="Pfam" id="PF00353">
    <property type="entry name" value="HemolysinCabind"/>
    <property type="match status" value="2"/>
</dbReference>
<dbReference type="OrthoDB" id="7767906at2"/>
<evidence type="ECO:0000313" key="7">
    <source>
        <dbReference type="Proteomes" id="UP000449846"/>
    </source>
</evidence>
<reference evidence="6 7" key="1">
    <citation type="submission" date="2019-11" db="EMBL/GenBank/DDBJ databases">
        <authorList>
            <person name="Dong K."/>
        </authorList>
    </citation>
    <scope>NUCLEOTIDE SEQUENCE [LARGE SCALE GENOMIC DNA]</scope>
    <source>
        <strain evidence="6 7">NBRC 112902</strain>
    </source>
</reference>
<protein>
    <recommendedName>
        <fullName evidence="5">Peptidase M10 serralysin C-terminal domain-containing protein</fullName>
    </recommendedName>
</protein>
<evidence type="ECO:0000313" key="6">
    <source>
        <dbReference type="EMBL" id="MTH59718.1"/>
    </source>
</evidence>
<dbReference type="GO" id="GO:0005615">
    <property type="term" value="C:extracellular space"/>
    <property type="evidence" value="ECO:0007669"/>
    <property type="project" value="InterPro"/>
</dbReference>
<evidence type="ECO:0000256" key="2">
    <source>
        <dbReference type="ARBA" id="ARBA00004613"/>
    </source>
</evidence>
<dbReference type="InterPro" id="IPR013858">
    <property type="entry name" value="Peptidase_M10B_C"/>
</dbReference>
<proteinExistence type="predicted"/>
<accession>A0A844HL37</accession>
<keyword evidence="3" id="KW-0964">Secreted</keyword>
<dbReference type="SUPFAM" id="SSF51120">
    <property type="entry name" value="beta-Roll"/>
    <property type="match status" value="1"/>
</dbReference>
<dbReference type="PANTHER" id="PTHR38340">
    <property type="entry name" value="S-LAYER PROTEIN"/>
    <property type="match status" value="1"/>
</dbReference>
<name>A0A844HL37_9RHOB</name>
<evidence type="ECO:0000256" key="1">
    <source>
        <dbReference type="ARBA" id="ARBA00001913"/>
    </source>
</evidence>
<evidence type="ECO:0000256" key="4">
    <source>
        <dbReference type="ARBA" id="ARBA00022737"/>
    </source>
</evidence>
<dbReference type="PRINTS" id="PR00313">
    <property type="entry name" value="CABNDNGRPT"/>
</dbReference>
<dbReference type="InterPro" id="IPR001343">
    <property type="entry name" value="Hemolysn_Ca-bd"/>
</dbReference>
<keyword evidence="7" id="KW-1185">Reference proteome</keyword>
<dbReference type="PROSITE" id="PS00330">
    <property type="entry name" value="HEMOLYSIN_CALCIUM"/>
    <property type="match status" value="4"/>
</dbReference>
<dbReference type="InterPro" id="IPR050557">
    <property type="entry name" value="RTX_toxin/Mannuronan_C5-epim"/>
</dbReference>
<organism evidence="6 7">
    <name type="scientific">Paracoccus litorisediminis</name>
    <dbReference type="NCBI Taxonomy" id="2006130"/>
    <lineage>
        <taxon>Bacteria</taxon>
        <taxon>Pseudomonadati</taxon>
        <taxon>Pseudomonadota</taxon>
        <taxon>Alphaproteobacteria</taxon>
        <taxon>Rhodobacterales</taxon>
        <taxon>Paracoccaceae</taxon>
        <taxon>Paracoccus</taxon>
    </lineage>
</organism>